<accession>A0A3B0KQK4</accession>
<organism evidence="3 4">
    <name type="scientific">Drosophila guanche</name>
    <name type="common">Fruit fly</name>
    <dbReference type="NCBI Taxonomy" id="7266"/>
    <lineage>
        <taxon>Eukaryota</taxon>
        <taxon>Metazoa</taxon>
        <taxon>Ecdysozoa</taxon>
        <taxon>Arthropoda</taxon>
        <taxon>Hexapoda</taxon>
        <taxon>Insecta</taxon>
        <taxon>Pterygota</taxon>
        <taxon>Neoptera</taxon>
        <taxon>Endopterygota</taxon>
        <taxon>Diptera</taxon>
        <taxon>Brachycera</taxon>
        <taxon>Muscomorpha</taxon>
        <taxon>Ephydroidea</taxon>
        <taxon>Drosophilidae</taxon>
        <taxon>Drosophila</taxon>
        <taxon>Sophophora</taxon>
    </lineage>
</organism>
<evidence type="ECO:0000313" key="3">
    <source>
        <dbReference type="EMBL" id="SPP87501.1"/>
    </source>
</evidence>
<sequence length="137" mass="15605">MEQKFLTYLAPVHGNGHQVSSFNIQEASMIIFIHLIKPPTMLSTSQAKDDFHYALSLSLGLCLGLLLCCCSFLAQNQIRGTERGETEKTYCQSSSHSETSHSTQQQQKQHGKKLNSSIMHHYTERKCKRRECPRSFN</sequence>
<keyword evidence="4" id="KW-1185">Reference proteome</keyword>
<reference evidence="4" key="1">
    <citation type="submission" date="2018-01" db="EMBL/GenBank/DDBJ databases">
        <authorList>
            <person name="Alioto T."/>
            <person name="Alioto T."/>
        </authorList>
    </citation>
    <scope>NUCLEOTIDE SEQUENCE [LARGE SCALE GENOMIC DNA]</scope>
</reference>
<keyword evidence="2" id="KW-0472">Membrane</keyword>
<dbReference type="EMBL" id="OUUW01000012">
    <property type="protein sequence ID" value="SPP87501.1"/>
    <property type="molecule type" value="Genomic_DNA"/>
</dbReference>
<proteinExistence type="predicted"/>
<keyword evidence="2" id="KW-0812">Transmembrane</keyword>
<evidence type="ECO:0000313" key="4">
    <source>
        <dbReference type="Proteomes" id="UP000268350"/>
    </source>
</evidence>
<feature type="compositionally biased region" description="Low complexity" evidence="1">
    <location>
        <begin position="92"/>
        <end position="108"/>
    </location>
</feature>
<dbReference type="AlphaFoldDB" id="A0A3B0KQK4"/>
<gene>
    <name evidence="3" type="ORF">DGUA_6G009921</name>
</gene>
<dbReference type="OMA" id="SSIMHHY"/>
<feature type="transmembrane region" description="Helical" evidence="2">
    <location>
        <begin position="51"/>
        <end position="74"/>
    </location>
</feature>
<feature type="region of interest" description="Disordered" evidence="1">
    <location>
        <begin position="82"/>
        <end position="115"/>
    </location>
</feature>
<evidence type="ECO:0000256" key="1">
    <source>
        <dbReference type="SAM" id="MobiDB-lite"/>
    </source>
</evidence>
<protein>
    <submittedName>
        <fullName evidence="3">Uncharacterized protein</fullName>
    </submittedName>
</protein>
<keyword evidence="2" id="KW-1133">Transmembrane helix</keyword>
<name>A0A3B0KQK4_DROGU</name>
<dbReference type="Proteomes" id="UP000268350">
    <property type="component" value="Unassembled WGS sequence"/>
</dbReference>
<evidence type="ECO:0000256" key="2">
    <source>
        <dbReference type="SAM" id="Phobius"/>
    </source>
</evidence>